<dbReference type="Proteomes" id="UP000662572">
    <property type="component" value="Unassembled WGS sequence"/>
</dbReference>
<organism evidence="9 10">
    <name type="scientific">Asticcacaulis endophyticus</name>
    <dbReference type="NCBI Taxonomy" id="1395890"/>
    <lineage>
        <taxon>Bacteria</taxon>
        <taxon>Pseudomonadati</taxon>
        <taxon>Pseudomonadota</taxon>
        <taxon>Alphaproteobacteria</taxon>
        <taxon>Caulobacterales</taxon>
        <taxon>Caulobacteraceae</taxon>
        <taxon>Asticcacaulis</taxon>
    </lineage>
</organism>
<reference evidence="9" key="2">
    <citation type="submission" date="2020-09" db="EMBL/GenBank/DDBJ databases">
        <authorList>
            <person name="Sun Q."/>
            <person name="Kim S."/>
        </authorList>
    </citation>
    <scope>NUCLEOTIDE SEQUENCE</scope>
    <source>
        <strain evidence="9">KCTC 32296</strain>
    </source>
</reference>
<keyword evidence="2 7" id="KW-0349">Heme</keyword>
<feature type="transmembrane region" description="Helical" evidence="7">
    <location>
        <begin position="105"/>
        <end position="126"/>
    </location>
</feature>
<comment type="function">
    <text evidence="7">Possible subunit of a heme lyase.</text>
</comment>
<dbReference type="EMBL" id="BMZB01000009">
    <property type="protein sequence ID" value="GGZ45698.1"/>
    <property type="molecule type" value="Genomic_DNA"/>
</dbReference>
<reference evidence="9" key="1">
    <citation type="journal article" date="2014" name="Int. J. Syst. Evol. Microbiol.">
        <title>Complete genome sequence of Corynebacterium casei LMG S-19264T (=DSM 44701T), isolated from a smear-ripened cheese.</title>
        <authorList>
            <consortium name="US DOE Joint Genome Institute (JGI-PGF)"/>
            <person name="Walter F."/>
            <person name="Albersmeier A."/>
            <person name="Kalinowski J."/>
            <person name="Ruckert C."/>
        </authorList>
    </citation>
    <scope>NUCLEOTIDE SEQUENCE</scope>
    <source>
        <strain evidence="9">KCTC 32296</strain>
    </source>
</reference>
<dbReference type="RefSeq" id="WP_189489175.1">
    <property type="nucleotide sequence ID" value="NZ_BMZB01000009.1"/>
</dbReference>
<evidence type="ECO:0000256" key="5">
    <source>
        <dbReference type="ARBA" id="ARBA00022748"/>
    </source>
</evidence>
<sequence>MRKVLTALAMVIIGLSQMATAVTSSEIMLDPRQDQRARSLYAEVRCVVCQNEAIGDSQADIAADMRREIRSEILSGKTDKDIREGLTARYGDYVLFRPRFSAGNLILWLLPLALVLLGASTLAVMAKTKRKTKTYDLDEQEQKALDDLINKP</sequence>
<dbReference type="GO" id="GO:0005886">
    <property type="term" value="C:plasma membrane"/>
    <property type="evidence" value="ECO:0007669"/>
    <property type="project" value="TreeGrafter"/>
</dbReference>
<keyword evidence="5" id="KW-0201">Cytochrome c-type biogenesis</keyword>
<keyword evidence="7" id="KW-0472">Membrane</keyword>
<feature type="signal peptide" evidence="7">
    <location>
        <begin position="1"/>
        <end position="21"/>
    </location>
</feature>
<keyword evidence="10" id="KW-1185">Reference proteome</keyword>
<evidence type="ECO:0000259" key="8">
    <source>
        <dbReference type="Pfam" id="PF03918"/>
    </source>
</evidence>
<protein>
    <recommendedName>
        <fullName evidence="7">Cytochrome c-type biogenesis protein</fullName>
    </recommendedName>
</protein>
<name>A0A918UZR2_9CAUL</name>
<dbReference type="GO" id="GO:0046872">
    <property type="term" value="F:metal ion binding"/>
    <property type="evidence" value="ECO:0007669"/>
    <property type="project" value="UniProtKB-KW"/>
</dbReference>
<dbReference type="CDD" id="cd16378">
    <property type="entry name" value="CcmH_N"/>
    <property type="match status" value="1"/>
</dbReference>
<dbReference type="InterPro" id="IPR038297">
    <property type="entry name" value="CcmH/CycL/NrfF/Ccl2_sf"/>
</dbReference>
<comment type="caution">
    <text evidence="9">The sequence shown here is derived from an EMBL/GenBank/DDBJ whole genome shotgun (WGS) entry which is preliminary data.</text>
</comment>
<comment type="similarity">
    <text evidence="1 7">Belongs to the CcmH/CycL/Ccl2/NrfF family.</text>
</comment>
<keyword evidence="3 7" id="KW-0479">Metal-binding</keyword>
<dbReference type="Pfam" id="PF03918">
    <property type="entry name" value="CcmH"/>
    <property type="match status" value="1"/>
</dbReference>
<dbReference type="Gene3D" id="1.10.8.640">
    <property type="entry name" value="Cytochrome C biogenesis protein"/>
    <property type="match status" value="1"/>
</dbReference>
<evidence type="ECO:0000313" key="10">
    <source>
        <dbReference type="Proteomes" id="UP000662572"/>
    </source>
</evidence>
<dbReference type="PANTHER" id="PTHR47870:SF1">
    <property type="entry name" value="CYTOCHROME C-TYPE BIOGENESIS PROTEIN CCMH"/>
    <property type="match status" value="1"/>
</dbReference>
<evidence type="ECO:0000256" key="1">
    <source>
        <dbReference type="ARBA" id="ARBA00010342"/>
    </source>
</evidence>
<feature type="chain" id="PRO_5038171749" description="Cytochrome c-type biogenesis protein" evidence="7">
    <location>
        <begin position="22"/>
        <end position="152"/>
    </location>
</feature>
<proteinExistence type="inferred from homology"/>
<evidence type="ECO:0000256" key="3">
    <source>
        <dbReference type="ARBA" id="ARBA00022723"/>
    </source>
</evidence>
<dbReference type="AlphaFoldDB" id="A0A918UZR2"/>
<evidence type="ECO:0000256" key="6">
    <source>
        <dbReference type="ARBA" id="ARBA00023004"/>
    </source>
</evidence>
<accession>A0A918UZR2</accession>
<evidence type="ECO:0000256" key="4">
    <source>
        <dbReference type="ARBA" id="ARBA00022729"/>
    </source>
</evidence>
<keyword evidence="6 7" id="KW-0408">Iron</keyword>
<feature type="domain" description="CcmH/CycL/Ccl2/NrfF N-terminal" evidence="8">
    <location>
        <begin position="11"/>
        <end position="148"/>
    </location>
</feature>
<evidence type="ECO:0000256" key="7">
    <source>
        <dbReference type="RuleBase" id="RU364112"/>
    </source>
</evidence>
<keyword evidence="7" id="KW-1133">Transmembrane helix</keyword>
<gene>
    <name evidence="9" type="ORF">GCM10011273_35520</name>
</gene>
<dbReference type="InterPro" id="IPR051263">
    <property type="entry name" value="C-type_cytochrome_biogenesis"/>
</dbReference>
<evidence type="ECO:0000256" key="2">
    <source>
        <dbReference type="ARBA" id="ARBA00022617"/>
    </source>
</evidence>
<keyword evidence="4 7" id="KW-0732">Signal</keyword>
<dbReference type="InterPro" id="IPR005616">
    <property type="entry name" value="CcmH/CycL/Ccl2/NrfF_N"/>
</dbReference>
<keyword evidence="7" id="KW-0812">Transmembrane</keyword>
<evidence type="ECO:0000313" key="9">
    <source>
        <dbReference type="EMBL" id="GGZ45698.1"/>
    </source>
</evidence>
<dbReference type="GO" id="GO:0017004">
    <property type="term" value="P:cytochrome complex assembly"/>
    <property type="evidence" value="ECO:0007669"/>
    <property type="project" value="UniProtKB-KW"/>
</dbReference>
<dbReference type="PANTHER" id="PTHR47870">
    <property type="entry name" value="CYTOCHROME C-TYPE BIOGENESIS PROTEIN CCMH"/>
    <property type="match status" value="1"/>
</dbReference>